<feature type="domain" description="Kazal-like" evidence="9">
    <location>
        <begin position="557"/>
        <end position="615"/>
    </location>
</feature>
<evidence type="ECO:0000313" key="11">
    <source>
        <dbReference type="WBParaSite" id="SVE_0240400.1"/>
    </source>
</evidence>
<feature type="transmembrane region" description="Helical" evidence="8">
    <location>
        <begin position="519"/>
        <end position="539"/>
    </location>
</feature>
<evidence type="ECO:0000256" key="7">
    <source>
        <dbReference type="ARBA" id="ARBA00023157"/>
    </source>
</evidence>
<evidence type="ECO:0000259" key="9">
    <source>
        <dbReference type="PROSITE" id="PS51465"/>
    </source>
</evidence>
<keyword evidence="10" id="KW-1185">Reference proteome</keyword>
<feature type="transmembrane region" description="Helical" evidence="8">
    <location>
        <begin position="448"/>
        <end position="468"/>
    </location>
</feature>
<dbReference type="PROSITE" id="PS51465">
    <property type="entry name" value="KAZAL_2"/>
    <property type="match status" value="1"/>
</dbReference>
<feature type="transmembrane region" description="Helical" evidence="8">
    <location>
        <begin position="313"/>
        <end position="340"/>
    </location>
</feature>
<keyword evidence="6 8" id="KW-0472">Membrane</keyword>
<comment type="similarity">
    <text evidence="2 8">Belongs to the organo anion transporter (TC 2.A.60) family.</text>
</comment>
<protein>
    <recommendedName>
        <fullName evidence="8">Solute carrier organic anion transporter family member</fullName>
    </recommendedName>
</protein>
<evidence type="ECO:0000256" key="1">
    <source>
        <dbReference type="ARBA" id="ARBA00004651"/>
    </source>
</evidence>
<feature type="transmembrane region" description="Helical" evidence="8">
    <location>
        <begin position="5"/>
        <end position="26"/>
    </location>
</feature>
<dbReference type="InterPro" id="IPR004156">
    <property type="entry name" value="OATP"/>
</dbReference>
<dbReference type="PANTHER" id="PTHR11388:SF76">
    <property type="entry name" value="SOLUTE CARRIER ORGANIC ANION TRANSPORTER FAMILY MEMBER"/>
    <property type="match status" value="1"/>
</dbReference>
<dbReference type="NCBIfam" id="TIGR00805">
    <property type="entry name" value="oat"/>
    <property type="match status" value="1"/>
</dbReference>
<dbReference type="AlphaFoldDB" id="A0A0K0F0T7"/>
<feature type="transmembrane region" description="Helical" evidence="8">
    <location>
        <begin position="670"/>
        <end position="692"/>
    </location>
</feature>
<keyword evidence="7" id="KW-1015">Disulfide bond</keyword>
<evidence type="ECO:0000256" key="5">
    <source>
        <dbReference type="ARBA" id="ARBA00022989"/>
    </source>
</evidence>
<name>A0A0K0F0T7_STRVS</name>
<dbReference type="CDD" id="cd17336">
    <property type="entry name" value="MFS_SLCO_OATP"/>
    <property type="match status" value="1"/>
</dbReference>
<feature type="transmembrane region" description="Helical" evidence="8">
    <location>
        <begin position="725"/>
        <end position="744"/>
    </location>
</feature>
<evidence type="ECO:0000313" key="10">
    <source>
        <dbReference type="Proteomes" id="UP000035680"/>
    </source>
</evidence>
<dbReference type="PANTHER" id="PTHR11388">
    <property type="entry name" value="ORGANIC ANION TRANSPORTER"/>
    <property type="match status" value="1"/>
</dbReference>
<proteinExistence type="inferred from homology"/>
<dbReference type="InterPro" id="IPR036259">
    <property type="entry name" value="MFS_trans_sf"/>
</dbReference>
<keyword evidence="3" id="KW-1003">Cell membrane</keyword>
<dbReference type="GO" id="GO:0016323">
    <property type="term" value="C:basolateral plasma membrane"/>
    <property type="evidence" value="ECO:0007669"/>
    <property type="project" value="TreeGrafter"/>
</dbReference>
<feature type="transmembrane region" description="Helical" evidence="8">
    <location>
        <begin position="46"/>
        <end position="67"/>
    </location>
</feature>
<feature type="transmembrane region" description="Helical" evidence="8">
    <location>
        <begin position="74"/>
        <end position="96"/>
    </location>
</feature>
<dbReference type="GO" id="GO:0043252">
    <property type="term" value="P:sodium-independent organic anion transport"/>
    <property type="evidence" value="ECO:0007669"/>
    <property type="project" value="TreeGrafter"/>
</dbReference>
<reference evidence="11" key="2">
    <citation type="submission" date="2015-08" db="UniProtKB">
        <authorList>
            <consortium name="WormBaseParasite"/>
        </authorList>
    </citation>
    <scope>IDENTIFICATION</scope>
</reference>
<dbReference type="SUPFAM" id="SSF103473">
    <property type="entry name" value="MFS general substrate transporter"/>
    <property type="match status" value="1"/>
</dbReference>
<feature type="transmembrane region" description="Helical" evidence="8">
    <location>
        <begin position="360"/>
        <end position="382"/>
    </location>
</feature>
<feature type="transmembrane region" description="Helical" evidence="8">
    <location>
        <begin position="631"/>
        <end position="658"/>
    </location>
</feature>
<keyword evidence="5 8" id="KW-1133">Transmembrane helix</keyword>
<dbReference type="STRING" id="75913.A0A0K0F0T7"/>
<dbReference type="InterPro" id="IPR002350">
    <property type="entry name" value="Kazal_dom"/>
</dbReference>
<dbReference type="GO" id="GO:0006811">
    <property type="term" value="P:monoatomic ion transport"/>
    <property type="evidence" value="ECO:0007669"/>
    <property type="project" value="UniProtKB-KW"/>
</dbReference>
<accession>A0A0K0F0T7</accession>
<keyword evidence="8" id="KW-0813">Transport</keyword>
<keyword evidence="4 8" id="KW-0812">Transmembrane</keyword>
<dbReference type="WBParaSite" id="SVE_0240400.1">
    <property type="protein sequence ID" value="SVE_0240400.1"/>
    <property type="gene ID" value="SVE_0240400"/>
</dbReference>
<evidence type="ECO:0000256" key="6">
    <source>
        <dbReference type="ARBA" id="ARBA00023136"/>
    </source>
</evidence>
<evidence type="ECO:0000256" key="8">
    <source>
        <dbReference type="RuleBase" id="RU362056"/>
    </source>
</evidence>
<dbReference type="Gene3D" id="1.20.1250.20">
    <property type="entry name" value="MFS general substrate transporter like domains"/>
    <property type="match status" value="1"/>
</dbReference>
<dbReference type="Proteomes" id="UP000035680">
    <property type="component" value="Unassembled WGS sequence"/>
</dbReference>
<evidence type="ECO:0000256" key="2">
    <source>
        <dbReference type="ARBA" id="ARBA00009657"/>
    </source>
</evidence>
<organism evidence="10 11">
    <name type="scientific">Strongyloides venezuelensis</name>
    <name type="common">Threadworm</name>
    <dbReference type="NCBI Taxonomy" id="75913"/>
    <lineage>
        <taxon>Eukaryota</taxon>
        <taxon>Metazoa</taxon>
        <taxon>Ecdysozoa</taxon>
        <taxon>Nematoda</taxon>
        <taxon>Chromadorea</taxon>
        <taxon>Rhabditida</taxon>
        <taxon>Tylenchina</taxon>
        <taxon>Panagrolaimomorpha</taxon>
        <taxon>Strongyloidoidea</taxon>
        <taxon>Strongyloididae</taxon>
        <taxon>Strongyloides</taxon>
    </lineage>
</organism>
<feature type="transmembrane region" description="Helical" evidence="8">
    <location>
        <begin position="274"/>
        <end position="293"/>
    </location>
</feature>
<dbReference type="Pfam" id="PF03137">
    <property type="entry name" value="OATP"/>
    <property type="match status" value="1"/>
</dbReference>
<comment type="subcellular location">
    <subcellularLocation>
        <location evidence="1 8">Cell membrane</location>
        <topology evidence="1 8">Multi-pass membrane protein</topology>
    </subcellularLocation>
</comment>
<feature type="transmembrane region" description="Helical" evidence="8">
    <location>
        <begin position="488"/>
        <end position="507"/>
    </location>
</feature>
<sequence length="788" mass="88250">MVDRLYVFLGVFGVVYFLEAIGGSYMVSAIQSIERQFQIPSKLSGFLVSASDIGYVPTVIFISYFGSRGNRAKWIGAGTIVIALAHIWIAMPNFIFPVPKHKLNLTEIELQLKPSPKLLSSNAIIEDFLDYLPIKERLSEGMKSLVLEKLKTGKNINIKILEKTINFNYNISNLETDEVNDNNEDDEPSVYTVDKKLMNEIFFKFSTWLSGHTTDKSLLQSLQQYASNRMINPKDDISKLRKAATAPFAFCGKVVNNLREVVRQYKCQNKDSNFGALTIMFFSLLALGVGRTMPWCLGIPLIDDNVKKKSMPVYFAGISFIRILGPISGFLIGSACNRIYYTFSAPPPGLTAKDPTWIGAWWLGFLIIGIIAIFPSLILFFFPSGKNSKFAEVSETDEEVDGKQKKTRELTLIDKHKVEKTLSHDEKTTSERIKHFLGSYKEVLNSKVYLGSVAGRVCDILAFKGYMVFLPKYLENHYGIPQYKVHQYMAAFGVFGFALGTITGGFITRKFKLTGRQAAIMVFVISVINCSLFFGKAFLGCHSIVNSVGRNGIETNFNYTRNCNADCGCESATIFPVCDAHGNAFYSPCHAGCRHVNVIDQKTYQLEFSQCDCAQDDIVKKEYCQDDCKTMVVLFFATVILGAYIAGSGVVPGMLLLLRSVPPATRSISLGLQGFLVSLIGTLPSPIIWGIVIDSTCLVWEKTCNSDSKGSCTIYNPDQLRWRMHILYCIIRIISMMTDLYVIYHAGDMSIMEEEKSKDDKSYDGDEKQVHEMKDMTLNILPQQPLAE</sequence>
<dbReference type="GO" id="GO:0015347">
    <property type="term" value="F:sodium-independent organic anion transmembrane transporter activity"/>
    <property type="evidence" value="ECO:0007669"/>
    <property type="project" value="TreeGrafter"/>
</dbReference>
<reference evidence="10" key="1">
    <citation type="submission" date="2014-07" db="EMBL/GenBank/DDBJ databases">
        <authorList>
            <person name="Martin A.A"/>
            <person name="De Silva N."/>
        </authorList>
    </citation>
    <scope>NUCLEOTIDE SEQUENCE</scope>
</reference>
<keyword evidence="8" id="KW-0406">Ion transport</keyword>
<evidence type="ECO:0000256" key="3">
    <source>
        <dbReference type="ARBA" id="ARBA00022475"/>
    </source>
</evidence>
<evidence type="ECO:0000256" key="4">
    <source>
        <dbReference type="ARBA" id="ARBA00022692"/>
    </source>
</evidence>